<reference evidence="1" key="1">
    <citation type="submission" date="2020-05" db="EMBL/GenBank/DDBJ databases">
        <title>Fertoebacter nigrum gen. nov., sp. nov., a new member of the family Rhodobacteraceae.</title>
        <authorList>
            <person name="Szuroczki S."/>
            <person name="Abbaszade G."/>
            <person name="Buni D."/>
            <person name="Schumann P."/>
            <person name="Toth E."/>
        </authorList>
    </citation>
    <scope>NUCLEOTIDE SEQUENCE</scope>
    <source>
        <strain evidence="1">RG-N-1a</strain>
    </source>
</reference>
<evidence type="ECO:0000313" key="1">
    <source>
        <dbReference type="EMBL" id="NUB45037.1"/>
    </source>
</evidence>
<accession>A0A8X8KRC0</accession>
<keyword evidence="2" id="KW-1185">Reference proteome</keyword>
<dbReference type="RefSeq" id="WP_174539819.1">
    <property type="nucleotide sequence ID" value="NZ_WHUT02000006.1"/>
</dbReference>
<dbReference type="AlphaFoldDB" id="A0A8X8KRC0"/>
<evidence type="ECO:0000313" key="2">
    <source>
        <dbReference type="Proteomes" id="UP000484076"/>
    </source>
</evidence>
<organism evidence="1 2">
    <name type="scientific">Fertoeibacter niger</name>
    <dbReference type="NCBI Taxonomy" id="2656921"/>
    <lineage>
        <taxon>Bacteria</taxon>
        <taxon>Pseudomonadati</taxon>
        <taxon>Pseudomonadota</taxon>
        <taxon>Alphaproteobacteria</taxon>
        <taxon>Rhodobacterales</taxon>
        <taxon>Paracoccaceae</taxon>
        <taxon>Fertoeibacter</taxon>
    </lineage>
</organism>
<sequence length="54" mass="6271">MKTYAKSDLVAELALEHEMTQVEARRVLDTALRLISMPWRALPLPWACRWSRCG</sequence>
<protein>
    <submittedName>
        <fullName evidence="1">Uncharacterized protein</fullName>
    </submittedName>
</protein>
<dbReference type="EMBL" id="WHUT02000006">
    <property type="protein sequence ID" value="NUB45037.1"/>
    <property type="molecule type" value="Genomic_DNA"/>
</dbReference>
<gene>
    <name evidence="1" type="ORF">GEU84_011615</name>
</gene>
<proteinExistence type="predicted"/>
<dbReference type="Proteomes" id="UP000484076">
    <property type="component" value="Unassembled WGS sequence"/>
</dbReference>
<name>A0A8X8KRC0_9RHOB</name>
<comment type="caution">
    <text evidence="1">The sequence shown here is derived from an EMBL/GenBank/DDBJ whole genome shotgun (WGS) entry which is preliminary data.</text>
</comment>